<evidence type="ECO:0000313" key="1">
    <source>
        <dbReference type="EMBL" id="KYG75228.1"/>
    </source>
</evidence>
<name>A0A150X926_9BACT</name>
<dbReference type="AlphaFoldDB" id="A0A150X926"/>
<protein>
    <recommendedName>
        <fullName evidence="3">6-bladed beta-propeller</fullName>
    </recommendedName>
</protein>
<keyword evidence="2" id="KW-1185">Reference proteome</keyword>
<dbReference type="Proteomes" id="UP000075606">
    <property type="component" value="Unassembled WGS sequence"/>
</dbReference>
<comment type="caution">
    <text evidence="1">The sequence shown here is derived from an EMBL/GenBank/DDBJ whole genome shotgun (WGS) entry which is preliminary data.</text>
</comment>
<evidence type="ECO:0000313" key="2">
    <source>
        <dbReference type="Proteomes" id="UP000075606"/>
    </source>
</evidence>
<dbReference type="OrthoDB" id="1007219at2"/>
<reference evidence="1 2" key="1">
    <citation type="submission" date="2016-01" db="EMBL/GenBank/DDBJ databases">
        <title>Genome sequencing of Roseivirga spongicola UST030701-084.</title>
        <authorList>
            <person name="Selvaratnam C."/>
            <person name="Thevarajoo S."/>
            <person name="Goh K.M."/>
            <person name="Ee R."/>
            <person name="Chan K.-G."/>
            <person name="Chong C.S."/>
        </authorList>
    </citation>
    <scope>NUCLEOTIDE SEQUENCE [LARGE SCALE GENOMIC DNA]</scope>
    <source>
        <strain evidence="1 2">UST030701-084</strain>
    </source>
</reference>
<organism evidence="1 2">
    <name type="scientific">Roseivirga spongicola</name>
    <dbReference type="NCBI Taxonomy" id="333140"/>
    <lineage>
        <taxon>Bacteria</taxon>
        <taxon>Pseudomonadati</taxon>
        <taxon>Bacteroidota</taxon>
        <taxon>Cytophagia</taxon>
        <taxon>Cytophagales</taxon>
        <taxon>Roseivirgaceae</taxon>
        <taxon>Roseivirga</taxon>
    </lineage>
</organism>
<proteinExistence type="predicted"/>
<dbReference type="RefSeq" id="WP_068221110.1">
    <property type="nucleotide sequence ID" value="NZ_CP139724.1"/>
</dbReference>
<dbReference type="EMBL" id="LRPC01000023">
    <property type="protein sequence ID" value="KYG75228.1"/>
    <property type="molecule type" value="Genomic_DNA"/>
</dbReference>
<evidence type="ECO:0008006" key="3">
    <source>
        <dbReference type="Google" id="ProtNLM"/>
    </source>
</evidence>
<sequence length="379" mass="43560">MQFNKHSLLLLLILWACSKKEVTQQDTPIISEIATSLVSEIKIDSVSLAPEKYSGLGRLELINNKIVYLDLVDHTVNFFDESLKLEGMYGGQGSGPNEVRSINYIAEAPGSNYLMIDNFGFNVFENDSIKLSFKLFDWDSQTSSQELLANPNAEDKGMYTIDWNPNIQSNFTSIHNGFLYLPIITEHPEMNAYQDEEFYTDTYAIGKFNIESGKLEKMGVNWPSFYLENKFIPNFAGLDLTHLKDHLIVGFQTDSLIHIYDENLQLVKKFGVSGKGFKYEYKRTRTVEEAIDSWDSDLMDQSYYASLWANENMVFRIYHPNGKNGHTKMQVYQGEVLTHDVEVPQRFRVIGKIGDYYYADGHVSETDESLFVYRFKLSP</sequence>
<gene>
    <name evidence="1" type="ORF">AWW68_10500</name>
</gene>
<accession>A0A150X926</accession>
<dbReference type="STRING" id="333140.AWW68_10500"/>